<feature type="domain" description="DYW" evidence="4">
    <location>
        <begin position="578"/>
        <end position="665"/>
    </location>
</feature>
<dbReference type="Pfam" id="PF14432">
    <property type="entry name" value="DYW_deaminase"/>
    <property type="match status" value="1"/>
</dbReference>
<evidence type="ECO:0000313" key="5">
    <source>
        <dbReference type="EMBL" id="TVU21566.1"/>
    </source>
</evidence>
<dbReference type="OrthoDB" id="185373at2759"/>
<dbReference type="InterPro" id="IPR046960">
    <property type="entry name" value="PPR_At4g14850-like_plant"/>
</dbReference>
<dbReference type="GO" id="GO:0009451">
    <property type="term" value="P:RNA modification"/>
    <property type="evidence" value="ECO:0007669"/>
    <property type="project" value="InterPro"/>
</dbReference>
<comment type="caution">
    <text evidence="5">The sequence shown here is derived from an EMBL/GenBank/DDBJ whole genome shotgun (WGS) entry which is preliminary data.</text>
</comment>
<feature type="repeat" description="PPR" evidence="3">
    <location>
        <begin position="129"/>
        <end position="163"/>
    </location>
</feature>
<dbReference type="FunFam" id="1.25.40.10:FF:001203">
    <property type="entry name" value="Putative pentatricopeptide repeat-containing protein"/>
    <property type="match status" value="1"/>
</dbReference>
<dbReference type="InterPro" id="IPR032867">
    <property type="entry name" value="DYW_dom"/>
</dbReference>
<dbReference type="PANTHER" id="PTHR47926:SF492">
    <property type="entry name" value="DYW DOMAIN-CONTAINING PROTEIN"/>
    <property type="match status" value="1"/>
</dbReference>
<feature type="repeat" description="PPR" evidence="3">
    <location>
        <begin position="500"/>
        <end position="534"/>
    </location>
</feature>
<dbReference type="Gene3D" id="1.25.40.10">
    <property type="entry name" value="Tetratricopeptide repeat domain"/>
    <property type="match status" value="4"/>
</dbReference>
<keyword evidence="2" id="KW-0809">Transit peptide</keyword>
<dbReference type="FunFam" id="1.25.40.10:FF:000366">
    <property type="entry name" value="Pentatricopeptide (PPR) repeat-containing protein"/>
    <property type="match status" value="1"/>
</dbReference>
<dbReference type="FunFam" id="1.25.40.10:FF:001565">
    <property type="entry name" value="PPR superfamily protein"/>
    <property type="match status" value="1"/>
</dbReference>
<evidence type="ECO:0000313" key="6">
    <source>
        <dbReference type="Proteomes" id="UP000324897"/>
    </source>
</evidence>
<evidence type="ECO:0000256" key="3">
    <source>
        <dbReference type="PROSITE-ProRule" id="PRU00708"/>
    </source>
</evidence>
<reference evidence="5 6" key="1">
    <citation type="journal article" date="2019" name="Sci. Rep.">
        <title>A high-quality genome of Eragrostis curvula grass provides insights into Poaceae evolution and supports new strategies to enhance forage quality.</title>
        <authorList>
            <person name="Carballo J."/>
            <person name="Santos B.A.C.M."/>
            <person name="Zappacosta D."/>
            <person name="Garbus I."/>
            <person name="Selva J.P."/>
            <person name="Gallo C.A."/>
            <person name="Diaz A."/>
            <person name="Albertini E."/>
            <person name="Caccamo M."/>
            <person name="Echenique V."/>
        </authorList>
    </citation>
    <scope>NUCLEOTIDE SEQUENCE [LARGE SCALE GENOMIC DNA]</scope>
    <source>
        <strain evidence="6">cv. Victoria</strain>
        <tissue evidence="5">Leaf</tissue>
    </source>
</reference>
<dbReference type="Pfam" id="PF20431">
    <property type="entry name" value="E_motif"/>
    <property type="match status" value="1"/>
</dbReference>
<organism evidence="5 6">
    <name type="scientific">Eragrostis curvula</name>
    <name type="common">weeping love grass</name>
    <dbReference type="NCBI Taxonomy" id="38414"/>
    <lineage>
        <taxon>Eukaryota</taxon>
        <taxon>Viridiplantae</taxon>
        <taxon>Streptophyta</taxon>
        <taxon>Embryophyta</taxon>
        <taxon>Tracheophyta</taxon>
        <taxon>Spermatophyta</taxon>
        <taxon>Magnoliopsida</taxon>
        <taxon>Liliopsida</taxon>
        <taxon>Poales</taxon>
        <taxon>Poaceae</taxon>
        <taxon>PACMAD clade</taxon>
        <taxon>Chloridoideae</taxon>
        <taxon>Eragrostideae</taxon>
        <taxon>Eragrostidinae</taxon>
        <taxon>Eragrostis</taxon>
    </lineage>
</organism>
<dbReference type="GO" id="GO:0008270">
    <property type="term" value="F:zinc ion binding"/>
    <property type="evidence" value="ECO:0007669"/>
    <property type="project" value="InterPro"/>
</dbReference>
<dbReference type="Proteomes" id="UP000324897">
    <property type="component" value="Unassembled WGS sequence"/>
</dbReference>
<dbReference type="Gramene" id="TVU21566">
    <property type="protein sequence ID" value="TVU21566"/>
    <property type="gene ID" value="EJB05_31212"/>
</dbReference>
<dbReference type="SUPFAM" id="SSF48452">
    <property type="entry name" value="TPR-like"/>
    <property type="match status" value="1"/>
</dbReference>
<name>A0A5J9UDE6_9POAL</name>
<dbReference type="InterPro" id="IPR002885">
    <property type="entry name" value="PPR_rpt"/>
</dbReference>
<evidence type="ECO:0000256" key="1">
    <source>
        <dbReference type="ARBA" id="ARBA00022737"/>
    </source>
</evidence>
<dbReference type="InterPro" id="IPR046849">
    <property type="entry name" value="E2_motif"/>
</dbReference>
<feature type="non-terminal residue" evidence="5">
    <location>
        <position position="1"/>
    </location>
</feature>
<accession>A0A5J9UDE6</accession>
<dbReference type="PROSITE" id="PS51375">
    <property type="entry name" value="PPR"/>
    <property type="match status" value="6"/>
</dbReference>
<dbReference type="GO" id="GO:0003723">
    <property type="term" value="F:RNA binding"/>
    <property type="evidence" value="ECO:0007669"/>
    <property type="project" value="InterPro"/>
</dbReference>
<evidence type="ECO:0000256" key="2">
    <source>
        <dbReference type="ARBA" id="ARBA00022946"/>
    </source>
</evidence>
<dbReference type="Pfam" id="PF13041">
    <property type="entry name" value="PPR_2"/>
    <property type="match status" value="2"/>
</dbReference>
<keyword evidence="1" id="KW-0677">Repeat</keyword>
<feature type="repeat" description="PPR" evidence="3">
    <location>
        <begin position="231"/>
        <end position="265"/>
    </location>
</feature>
<keyword evidence="6" id="KW-1185">Reference proteome</keyword>
<feature type="repeat" description="PPR" evidence="3">
    <location>
        <begin position="332"/>
        <end position="362"/>
    </location>
</feature>
<gene>
    <name evidence="5" type="ORF">EJB05_31212</name>
</gene>
<dbReference type="InterPro" id="IPR046848">
    <property type="entry name" value="E_motif"/>
</dbReference>
<dbReference type="Pfam" id="PF20430">
    <property type="entry name" value="Eplus_motif"/>
    <property type="match status" value="1"/>
</dbReference>
<dbReference type="FunFam" id="1.25.40.10:FF:000031">
    <property type="entry name" value="Pentatricopeptide repeat-containing protein mitochondrial"/>
    <property type="match status" value="1"/>
</dbReference>
<protein>
    <recommendedName>
        <fullName evidence="4">DYW domain-containing protein</fullName>
    </recommendedName>
</protein>
<dbReference type="AlphaFoldDB" id="A0A5J9UDE6"/>
<dbReference type="NCBIfam" id="TIGR00756">
    <property type="entry name" value="PPR"/>
    <property type="match status" value="4"/>
</dbReference>
<feature type="repeat" description="PPR" evidence="3">
    <location>
        <begin position="164"/>
        <end position="198"/>
    </location>
</feature>
<dbReference type="Pfam" id="PF01535">
    <property type="entry name" value="PPR"/>
    <property type="match status" value="4"/>
</dbReference>
<dbReference type="EMBL" id="RWGY01000026">
    <property type="protein sequence ID" value="TVU21566.1"/>
    <property type="molecule type" value="Genomic_DNA"/>
</dbReference>
<feature type="repeat" description="PPR" evidence="3">
    <location>
        <begin position="363"/>
        <end position="397"/>
    </location>
</feature>
<dbReference type="PANTHER" id="PTHR47926">
    <property type="entry name" value="PENTATRICOPEPTIDE REPEAT-CONTAINING PROTEIN"/>
    <property type="match status" value="1"/>
</dbReference>
<evidence type="ECO:0000259" key="4">
    <source>
        <dbReference type="Pfam" id="PF14432"/>
    </source>
</evidence>
<proteinExistence type="predicted"/>
<dbReference type="InterPro" id="IPR011990">
    <property type="entry name" value="TPR-like_helical_dom_sf"/>
</dbReference>
<sequence>MLRAPSRARALLDRTPHWLAPRWCSAAGYQYDTACAHGAGDAVAGYAAMLARGARPDAYTFPSLLKAAARATASGVAVGAAVHAHVVKFGFDRNDHVASALVLAYAAGGGGAAARFVLDESATGESGASPVAWNALISGQNRARRFGHSRRSFADMVRAGVAPTAVTYVSVLSACGKGGDALLGMQVHKRVLASGALPADLKVGNALVDMYAECADMGAAWKLFDDMQVRSVVSWTSLVSGFSRAGQVDRARELFDSMPERDAVSWTAMIGGYVQAAQFMEALEMFREMQYNSVRADEFTMVSVITACAQLGALEMGEWARIYMSRHGIKMDVVVGNALIDMYSKCGSVERALDVFKEMRSRDKFTWTAIILGLAVNGHGEEAIDMFHRMIKVSEAPDEVTFVGVLTACTHAGLVDKGREFFHSMIDSYRIAPNVMHYGCMIDLLGRAGKLTEAMEIICKMPMRPNSAIWGTLLAACRVHGNTEIGELAAERLLELDPQNSMAFILLSNMYAKSNRWEDVRRLRHEIMEKGIKKEPGCSLIEMDGVIHEFVAGDRSHPMSKEIYFKLEKVLTDLKNAGYVPDITEVFVEVVEEQKPNVVYWHSEKLAIAFALLSPESNMVIRIVKNLRMCLDCHNAIKLISSLYGREVVVRDRTRFHHFRDGFCSYYLTRDEKPQKPVNVSLGIPSSLAMSPVHQCVTSDMMQLGGGICSRRCAASGSRSAAQASTKFFNRSLDWIMSKFSHPSGRPNSVAGKWSLTNWIESPAVHISLMNPAILEAFTGVVMKLTCAPCSASRRAISVMGMVWPCAIRGTSTKCVLLEAFRLPETAWPGKLILVAAKM</sequence>